<dbReference type="PANTHER" id="PTHR24271:SF22">
    <property type="entry name" value="MAST CELL PROTEASE 8"/>
    <property type="match status" value="1"/>
</dbReference>
<dbReference type="Proteomes" id="UP000081671">
    <property type="component" value="Unplaced"/>
</dbReference>
<accession>A0A1S3FXP2</accession>
<keyword evidence="5" id="KW-0865">Zymogen</keyword>
<evidence type="ECO:0000256" key="3">
    <source>
        <dbReference type="ARBA" id="ARBA00022801"/>
    </source>
</evidence>
<reference evidence="10" key="1">
    <citation type="submission" date="2025-08" db="UniProtKB">
        <authorList>
            <consortium name="RefSeq"/>
        </authorList>
    </citation>
    <scope>IDENTIFICATION</scope>
    <source>
        <tissue evidence="10">Kidney</tissue>
    </source>
</reference>
<dbReference type="Gene3D" id="2.40.10.10">
    <property type="entry name" value="Trypsin-like serine proteases"/>
    <property type="match status" value="2"/>
</dbReference>
<dbReference type="InterPro" id="IPR018114">
    <property type="entry name" value="TRYPSIN_HIS"/>
</dbReference>
<dbReference type="OrthoDB" id="5565075at2759"/>
<evidence type="ECO:0000313" key="9">
    <source>
        <dbReference type="Proteomes" id="UP000081671"/>
    </source>
</evidence>
<dbReference type="GO" id="GO:0004252">
    <property type="term" value="F:serine-type endopeptidase activity"/>
    <property type="evidence" value="ECO:0007669"/>
    <property type="project" value="InterPro"/>
</dbReference>
<dbReference type="GeneID" id="105992487"/>
<evidence type="ECO:0000256" key="1">
    <source>
        <dbReference type="ARBA" id="ARBA00022670"/>
    </source>
</evidence>
<dbReference type="PROSITE" id="PS50240">
    <property type="entry name" value="TRYPSIN_DOM"/>
    <property type="match status" value="1"/>
</dbReference>
<dbReference type="FunCoup" id="A0A1S3FXP2">
    <property type="interactions" value="150"/>
</dbReference>
<keyword evidence="1 7" id="KW-0645">Protease</keyword>
<protein>
    <submittedName>
        <fullName evidence="10">Mast cell protease 8-like</fullName>
    </submittedName>
</protein>
<evidence type="ECO:0000259" key="8">
    <source>
        <dbReference type="PROSITE" id="PS50240"/>
    </source>
</evidence>
<dbReference type="InterPro" id="IPR001254">
    <property type="entry name" value="Trypsin_dom"/>
</dbReference>
<keyword evidence="6" id="KW-1015">Disulfide bond</keyword>
<dbReference type="GO" id="GO:0005737">
    <property type="term" value="C:cytoplasm"/>
    <property type="evidence" value="ECO:0007669"/>
    <property type="project" value="TreeGrafter"/>
</dbReference>
<dbReference type="AlphaFoldDB" id="A0A1S3FXP2"/>
<dbReference type="InterPro" id="IPR001314">
    <property type="entry name" value="Peptidase_S1A"/>
</dbReference>
<keyword evidence="2" id="KW-0732">Signal</keyword>
<dbReference type="KEGG" id="dord:105992487"/>
<proteinExistence type="predicted"/>
<dbReference type="InterPro" id="IPR033116">
    <property type="entry name" value="TRYPSIN_SER"/>
</dbReference>
<dbReference type="Pfam" id="PF00089">
    <property type="entry name" value="Trypsin"/>
    <property type="match status" value="1"/>
</dbReference>
<keyword evidence="9" id="KW-1185">Reference proteome</keyword>
<evidence type="ECO:0000256" key="6">
    <source>
        <dbReference type="ARBA" id="ARBA00023157"/>
    </source>
</evidence>
<keyword evidence="4 7" id="KW-0720">Serine protease</keyword>
<dbReference type="InterPro" id="IPR043504">
    <property type="entry name" value="Peptidase_S1_PA_chymotrypsin"/>
</dbReference>
<evidence type="ECO:0000256" key="2">
    <source>
        <dbReference type="ARBA" id="ARBA00022729"/>
    </source>
</evidence>
<dbReference type="RefSeq" id="XP_012880809.1">
    <property type="nucleotide sequence ID" value="XM_013025355.1"/>
</dbReference>
<evidence type="ECO:0000313" key="10">
    <source>
        <dbReference type="RefSeq" id="XP_012880809.1"/>
    </source>
</evidence>
<feature type="domain" description="Peptidase S1" evidence="8">
    <location>
        <begin position="1"/>
        <end position="211"/>
    </location>
</feature>
<dbReference type="PRINTS" id="PR00722">
    <property type="entry name" value="CHYMOTRYPSIN"/>
</dbReference>
<dbReference type="FunFam" id="2.40.10.10:FF:000014">
    <property type="entry name" value="Complement factor D"/>
    <property type="match status" value="1"/>
</dbReference>
<evidence type="ECO:0000256" key="4">
    <source>
        <dbReference type="ARBA" id="ARBA00022825"/>
    </source>
</evidence>
<evidence type="ECO:0000256" key="7">
    <source>
        <dbReference type="RuleBase" id="RU363034"/>
    </source>
</evidence>
<dbReference type="InterPro" id="IPR009003">
    <property type="entry name" value="Peptidase_S1_PA"/>
</dbReference>
<keyword evidence="3 7" id="KW-0378">Hydrolase</keyword>
<evidence type="ECO:0000256" key="5">
    <source>
        <dbReference type="ARBA" id="ARBA00023145"/>
    </source>
</evidence>
<organism evidence="9 10">
    <name type="scientific">Dipodomys ordii</name>
    <name type="common">Ord's kangaroo rat</name>
    <dbReference type="NCBI Taxonomy" id="10020"/>
    <lineage>
        <taxon>Eukaryota</taxon>
        <taxon>Metazoa</taxon>
        <taxon>Chordata</taxon>
        <taxon>Craniata</taxon>
        <taxon>Vertebrata</taxon>
        <taxon>Euteleostomi</taxon>
        <taxon>Mammalia</taxon>
        <taxon>Eutheria</taxon>
        <taxon>Euarchontoglires</taxon>
        <taxon>Glires</taxon>
        <taxon>Rodentia</taxon>
        <taxon>Castorimorpha</taxon>
        <taxon>Heteromyidae</taxon>
        <taxon>Dipodomyinae</taxon>
        <taxon>Dipodomys</taxon>
    </lineage>
</organism>
<dbReference type="SMART" id="SM00020">
    <property type="entry name" value="Tryp_SPc"/>
    <property type="match status" value="1"/>
</dbReference>
<dbReference type="CDD" id="cd00190">
    <property type="entry name" value="Tryp_SPc"/>
    <property type="match status" value="1"/>
</dbReference>
<dbReference type="GO" id="GO:0006508">
    <property type="term" value="P:proteolysis"/>
    <property type="evidence" value="ECO:0007669"/>
    <property type="project" value="UniProtKB-KW"/>
</dbReference>
<dbReference type="InParanoid" id="A0A1S3FXP2"/>
<dbReference type="PANTHER" id="PTHR24271">
    <property type="entry name" value="KALLIKREIN-RELATED"/>
    <property type="match status" value="1"/>
</dbReference>
<dbReference type="SUPFAM" id="SSF50494">
    <property type="entry name" value="Trypsin-like serine proteases"/>
    <property type="match status" value="1"/>
</dbReference>
<gene>
    <name evidence="10" type="primary">LOC105992487</name>
</gene>
<dbReference type="PROSITE" id="PS00135">
    <property type="entry name" value="TRYPSIN_SER"/>
    <property type="match status" value="1"/>
</dbReference>
<sequence>MAYISFYDMNTKKVYSCSGFLVQDDIVITAAHCYGSKINVTLGAHDINKKEDTQQVIPVLKAVPHKSYNSQTLVNNIMLLKLKYKAHLNTAVNTIALPKSQDWVKPGQVCSVAGWGRLANGQSSNTLQEVDLEVQNEQKCESIFQNYNNAIQLCVGNPYDKKSTSFGDSGGPFVCNKVPQGIASYAQNTGKLPHVFTRTSSVRSWIEATIKLLKHL</sequence>
<name>A0A1S3FXP2_DIPOR</name>
<dbReference type="PROSITE" id="PS00134">
    <property type="entry name" value="TRYPSIN_HIS"/>
    <property type="match status" value="1"/>
</dbReference>